<keyword evidence="2" id="KW-1185">Reference proteome</keyword>
<gene>
    <name evidence="1" type="ORF">ABC651_09690</name>
</gene>
<name>A0ABV3NJQ4_9BACI</name>
<dbReference type="Proteomes" id="UP001555176">
    <property type="component" value="Unassembled WGS sequence"/>
</dbReference>
<reference evidence="1 2" key="1">
    <citation type="submission" date="2024-04" db="EMBL/GenBank/DDBJ databases">
        <title>Bacterial genomes from commercial probiotics.</title>
        <authorList>
            <person name="Brady R."/>
            <person name="Call G.B."/>
            <person name="Chaston J.M."/>
        </authorList>
    </citation>
    <scope>NUCLEOTIDE SEQUENCE [LARGE SCALE GENOMIC DNA]</scope>
    <source>
        <strain evidence="2">gbc_m</strain>
    </source>
</reference>
<protein>
    <submittedName>
        <fullName evidence="1">Uncharacterized protein</fullName>
    </submittedName>
</protein>
<proteinExistence type="predicted"/>
<sequence length="87" mass="9664">MGLLKHSVELENGLVAENVYYKIESFQGNSEFVLYIVSAYSSQEAANIGSPVLFKRAYSFPYVGTDVFANGYSQLKAIHEFSNAEDV</sequence>
<comment type="caution">
    <text evidence="1">The sequence shown here is derived from an EMBL/GenBank/DDBJ whole genome shotgun (WGS) entry which is preliminary data.</text>
</comment>
<organism evidence="1 2">
    <name type="scientific">Heyndrickxia faecalis</name>
    <dbReference type="NCBI Taxonomy" id="2824910"/>
    <lineage>
        <taxon>Bacteria</taxon>
        <taxon>Bacillati</taxon>
        <taxon>Bacillota</taxon>
        <taxon>Bacilli</taxon>
        <taxon>Bacillales</taxon>
        <taxon>Bacillaceae</taxon>
        <taxon>Heyndrickxia</taxon>
    </lineage>
</organism>
<dbReference type="EMBL" id="JBDGII010000023">
    <property type="protein sequence ID" value="MEW7079300.1"/>
    <property type="molecule type" value="Genomic_DNA"/>
</dbReference>
<accession>A0ABV3NJQ4</accession>
<evidence type="ECO:0000313" key="2">
    <source>
        <dbReference type="Proteomes" id="UP001555176"/>
    </source>
</evidence>
<evidence type="ECO:0000313" key="1">
    <source>
        <dbReference type="EMBL" id="MEW7079300.1"/>
    </source>
</evidence>
<dbReference type="RefSeq" id="WP_035182828.1">
    <property type="nucleotide sequence ID" value="NZ_JBBEWJ010000001.1"/>
</dbReference>